<evidence type="ECO:0000313" key="3">
    <source>
        <dbReference type="Proteomes" id="UP000006693"/>
    </source>
</evidence>
<evidence type="ECO:0000256" key="1">
    <source>
        <dbReference type="SAM" id="MobiDB-lite"/>
    </source>
</evidence>
<proteinExistence type="predicted"/>
<evidence type="ECO:0000313" key="2">
    <source>
        <dbReference type="EMBL" id="AAU47894.1"/>
    </source>
</evidence>
<protein>
    <submittedName>
        <fullName evidence="2">Uncharacterized protein</fullName>
    </submittedName>
</protein>
<dbReference type="HOGENOM" id="CLU_3402533_0_0_4"/>
<dbReference type="EMBL" id="CP000010">
    <property type="protein sequence ID" value="AAU47894.1"/>
    <property type="molecule type" value="Genomic_DNA"/>
</dbReference>
<dbReference type="Proteomes" id="UP000006693">
    <property type="component" value="Chromosome 1"/>
</dbReference>
<reference evidence="2 3" key="1">
    <citation type="journal article" date="2004" name="Proc. Natl. Acad. Sci. U.S.A.">
        <title>Structural flexibility in the Burkholderia mallei genome.</title>
        <authorList>
            <person name="Nierman W.C."/>
            <person name="DeShazer D."/>
            <person name="Kim H.S."/>
            <person name="Tettelin H."/>
            <person name="Nelson K.E."/>
            <person name="Feldblyum T."/>
            <person name="Ulrich R.L."/>
            <person name="Ronning C.M."/>
            <person name="Brinkac L.M."/>
            <person name="Daugherty S.C."/>
            <person name="Davidsen T.D."/>
            <person name="Deboy R.T."/>
            <person name="Dimitrov G."/>
            <person name="Dodson R.J."/>
            <person name="Durkin A.S."/>
            <person name="Gwinn M.L."/>
            <person name="Haft D.H."/>
            <person name="Khouri H."/>
            <person name="Kolonay J.F."/>
            <person name="Madupu R."/>
            <person name="Mohammoud Y."/>
            <person name="Nelson W.C."/>
            <person name="Radune D."/>
            <person name="Romero C.M."/>
            <person name="Sarria S."/>
            <person name="Selengut J."/>
            <person name="Shamblin C."/>
            <person name="Sullivan S.A."/>
            <person name="White O."/>
            <person name="Yu Y."/>
            <person name="Zafar N."/>
            <person name="Zhou L."/>
            <person name="Fraser C.M."/>
        </authorList>
    </citation>
    <scope>NUCLEOTIDE SEQUENCE [LARGE SCALE GENOMIC DNA]</scope>
    <source>
        <strain evidence="2 3">ATCC 23344</strain>
    </source>
</reference>
<feature type="compositionally biased region" description="Basic and acidic residues" evidence="1">
    <location>
        <begin position="17"/>
        <end position="30"/>
    </location>
</feature>
<dbReference type="KEGG" id="bma:BMA2664"/>
<feature type="region of interest" description="Disordered" evidence="1">
    <location>
        <begin position="1"/>
        <end position="30"/>
    </location>
</feature>
<organism evidence="2 3">
    <name type="scientific">Burkholderia mallei (strain ATCC 23344)</name>
    <dbReference type="NCBI Taxonomy" id="243160"/>
    <lineage>
        <taxon>Bacteria</taxon>
        <taxon>Pseudomonadati</taxon>
        <taxon>Pseudomonadota</taxon>
        <taxon>Betaproteobacteria</taxon>
        <taxon>Burkholderiales</taxon>
        <taxon>Burkholderiaceae</taxon>
        <taxon>Burkholderia</taxon>
        <taxon>pseudomallei group</taxon>
    </lineage>
</organism>
<accession>A0A0H2WEZ8</accession>
<keyword evidence="3" id="KW-1185">Reference proteome</keyword>
<name>A0A0H2WEZ8_BURMA</name>
<sequence>MSGGSARRAQAMRRRSGREQTHRHTEISKY</sequence>
<gene>
    <name evidence="2" type="ordered locus">BMA2664</name>
</gene>
<dbReference type="AlphaFoldDB" id="A0A0H2WEZ8"/>